<dbReference type="Gene3D" id="2.30.29.30">
    <property type="entry name" value="Pleckstrin-homology domain (PH domain)/Phosphotyrosine-binding domain (PTB)"/>
    <property type="match status" value="1"/>
</dbReference>
<name>A0A0N4VC29_ENTVE</name>
<dbReference type="AlphaFoldDB" id="A0A0N4VC29"/>
<evidence type="ECO:0000313" key="2">
    <source>
        <dbReference type="Proteomes" id="UP000274131"/>
    </source>
</evidence>
<accession>A0A0N4VC29</accession>
<gene>
    <name evidence="1" type="ORF">EVEC_LOCUS7592</name>
</gene>
<sequence>MFALEQLTFQFNAELFQLSSDCSQWILLYPRLLSVSIFELSTNRPSILLFASSRSHLVFHQVIDLPKKFEAIAREVKRVSPCFAYWRSNNDIFGVNIVRSKDCDRFCELFIRNFTASSSMHQHLTNLSETTKAANFNHDSETLQTIMIHDAVVQHSDNDTKHCILQFRLRPTSIRIGNTAVPICLQ</sequence>
<organism evidence="3">
    <name type="scientific">Enterobius vermicularis</name>
    <name type="common">Human pinworm</name>
    <dbReference type="NCBI Taxonomy" id="51028"/>
    <lineage>
        <taxon>Eukaryota</taxon>
        <taxon>Metazoa</taxon>
        <taxon>Ecdysozoa</taxon>
        <taxon>Nematoda</taxon>
        <taxon>Chromadorea</taxon>
        <taxon>Rhabditida</taxon>
        <taxon>Spirurina</taxon>
        <taxon>Oxyuridomorpha</taxon>
        <taxon>Oxyuroidea</taxon>
        <taxon>Oxyuridae</taxon>
        <taxon>Enterobius</taxon>
    </lineage>
</organism>
<reference evidence="1 2" key="2">
    <citation type="submission" date="2018-10" db="EMBL/GenBank/DDBJ databases">
        <authorList>
            <consortium name="Pathogen Informatics"/>
        </authorList>
    </citation>
    <scope>NUCLEOTIDE SEQUENCE [LARGE SCALE GENOMIC DNA]</scope>
</reference>
<dbReference type="WBParaSite" id="EVEC_0000810801-mRNA-1">
    <property type="protein sequence ID" value="EVEC_0000810801-mRNA-1"/>
    <property type="gene ID" value="EVEC_0000810801"/>
</dbReference>
<dbReference type="InterPro" id="IPR011993">
    <property type="entry name" value="PH-like_dom_sf"/>
</dbReference>
<dbReference type="OrthoDB" id="5855462at2759"/>
<reference evidence="3" key="1">
    <citation type="submission" date="2017-02" db="UniProtKB">
        <authorList>
            <consortium name="WormBaseParasite"/>
        </authorList>
    </citation>
    <scope>IDENTIFICATION</scope>
</reference>
<dbReference type="EMBL" id="UXUI01008995">
    <property type="protein sequence ID" value="VDD92841.1"/>
    <property type="molecule type" value="Genomic_DNA"/>
</dbReference>
<keyword evidence="2" id="KW-1185">Reference proteome</keyword>
<dbReference type="Proteomes" id="UP000274131">
    <property type="component" value="Unassembled WGS sequence"/>
</dbReference>
<evidence type="ECO:0000313" key="1">
    <source>
        <dbReference type="EMBL" id="VDD92841.1"/>
    </source>
</evidence>
<evidence type="ECO:0000313" key="3">
    <source>
        <dbReference type="WBParaSite" id="EVEC_0000810801-mRNA-1"/>
    </source>
</evidence>
<protein>
    <submittedName>
        <fullName evidence="3">WH1 domain-containing protein</fullName>
    </submittedName>
</protein>
<proteinExistence type="predicted"/>
<dbReference type="STRING" id="51028.A0A0N4VC29"/>